<dbReference type="Proteomes" id="UP000305539">
    <property type="component" value="Unassembled WGS sequence"/>
</dbReference>
<evidence type="ECO:0000313" key="1">
    <source>
        <dbReference type="EMBL" id="TKC89342.1"/>
    </source>
</evidence>
<organism evidence="1 2">
    <name type="scientific">Trinickia terrae</name>
    <dbReference type="NCBI Taxonomy" id="2571161"/>
    <lineage>
        <taxon>Bacteria</taxon>
        <taxon>Pseudomonadati</taxon>
        <taxon>Pseudomonadota</taxon>
        <taxon>Betaproteobacteria</taxon>
        <taxon>Burkholderiales</taxon>
        <taxon>Burkholderiaceae</taxon>
        <taxon>Trinickia</taxon>
    </lineage>
</organism>
<comment type="caution">
    <text evidence="1">The sequence shown here is derived from an EMBL/GenBank/DDBJ whole genome shotgun (WGS) entry which is preliminary data.</text>
</comment>
<evidence type="ECO:0000313" key="2">
    <source>
        <dbReference type="Proteomes" id="UP000305539"/>
    </source>
</evidence>
<sequence>MDVLETGACGTAGWAIVDTLYFDSSRHRFVRGDIEIEGSRIARVLPPRTSRCASKLAGDTTVCLPGLIDSDAGPGHEDWSRYSQELAVHGVTTAGVFCGSLAECAECCGPESVRRLLYVELEEKGDSPAASQRALESFVRVVNSLKLARCEVFPAVAPSEIWSSATLLAAASIAERLGRRLCVRLSSTTGDAKRYKETRYFTEVGLLSYLSLLSQATIFNLSQLTRRDVAMVNESSANVVCAPGAVSELLLEEHFARLSLKDRALGFALSRHAVSRADRYESLVVLSTALIHQSGDAAATCDVVVDALTCSAALALGIANIGAIAADMKADLCLFDRPDDLAENGDSRDFIKLLARSKPRDVLIDGAPLVLDGAVVREREQA</sequence>
<dbReference type="SUPFAM" id="SSF51556">
    <property type="entry name" value="Metallo-dependent hydrolases"/>
    <property type="match status" value="1"/>
</dbReference>
<gene>
    <name evidence="1" type="ORF">FAZ69_10345</name>
</gene>
<dbReference type="InterPro" id="IPR032466">
    <property type="entry name" value="Metal_Hydrolase"/>
</dbReference>
<protein>
    <recommendedName>
        <fullName evidence="3">Amidohydrolase-related domain-containing protein</fullName>
    </recommendedName>
</protein>
<dbReference type="EMBL" id="SWJE01000005">
    <property type="protein sequence ID" value="TKC89342.1"/>
    <property type="molecule type" value="Genomic_DNA"/>
</dbReference>
<dbReference type="GO" id="GO:0016810">
    <property type="term" value="F:hydrolase activity, acting on carbon-nitrogen (but not peptide) bonds"/>
    <property type="evidence" value="ECO:0007669"/>
    <property type="project" value="InterPro"/>
</dbReference>
<evidence type="ECO:0008006" key="3">
    <source>
        <dbReference type="Google" id="ProtNLM"/>
    </source>
</evidence>
<dbReference type="AlphaFoldDB" id="A0A4U1I7E8"/>
<accession>A0A4U1I7E8</accession>
<dbReference type="SUPFAM" id="SSF51338">
    <property type="entry name" value="Composite domain of metallo-dependent hydrolases"/>
    <property type="match status" value="1"/>
</dbReference>
<dbReference type="Gene3D" id="3.20.20.140">
    <property type="entry name" value="Metal-dependent hydrolases"/>
    <property type="match status" value="1"/>
</dbReference>
<dbReference type="OrthoDB" id="9001386at2"/>
<proteinExistence type="predicted"/>
<dbReference type="Gene3D" id="2.30.40.10">
    <property type="entry name" value="Urease, subunit C, domain 1"/>
    <property type="match status" value="1"/>
</dbReference>
<reference evidence="1 2" key="1">
    <citation type="submission" date="2019-04" db="EMBL/GenBank/DDBJ databases">
        <title>Trinickia sp. 7GSK02, isolated from subtropical forest soil.</title>
        <authorList>
            <person name="Gao Z.-H."/>
            <person name="Qiu L.-H."/>
        </authorList>
    </citation>
    <scope>NUCLEOTIDE SEQUENCE [LARGE SCALE GENOMIC DNA]</scope>
    <source>
        <strain evidence="1 2">7GSK02</strain>
    </source>
</reference>
<keyword evidence="2" id="KW-1185">Reference proteome</keyword>
<name>A0A4U1I7E8_9BURK</name>
<dbReference type="RefSeq" id="WP_136894008.1">
    <property type="nucleotide sequence ID" value="NZ_SWJE01000005.1"/>
</dbReference>
<dbReference type="InterPro" id="IPR011059">
    <property type="entry name" value="Metal-dep_hydrolase_composite"/>
</dbReference>